<accession>A0A8A2VIW2</accession>
<dbReference type="AlphaFoldDB" id="A0A8A2VIW2"/>
<feature type="binding site" evidence="6">
    <location>
        <position position="176"/>
    </location>
    <ligand>
        <name>GTP</name>
        <dbReference type="ChEBI" id="CHEBI:37565"/>
    </ligand>
</feature>
<proteinExistence type="inferred from homology"/>
<comment type="caution">
    <text evidence="6">Lacks conserved residue(s) required for the propagation of feature annotation.</text>
</comment>
<dbReference type="RefSeq" id="WP_207290045.1">
    <property type="nucleotide sequence ID" value="NZ_CP071462.1"/>
</dbReference>
<dbReference type="UniPathway" id="UPA00241"/>
<dbReference type="GeneID" id="63186638"/>
<dbReference type="GO" id="GO:0016301">
    <property type="term" value="F:kinase activity"/>
    <property type="evidence" value="ECO:0007669"/>
    <property type="project" value="UniProtKB-UniRule"/>
</dbReference>
<evidence type="ECO:0000256" key="2">
    <source>
        <dbReference type="ARBA" id="ARBA00022741"/>
    </source>
</evidence>
<evidence type="ECO:0000313" key="9">
    <source>
        <dbReference type="Proteomes" id="UP000663203"/>
    </source>
</evidence>
<evidence type="ECO:0000256" key="7">
    <source>
        <dbReference type="SAM" id="MobiDB-lite"/>
    </source>
</evidence>
<dbReference type="Pfam" id="PF04019">
    <property type="entry name" value="DUF359"/>
    <property type="match status" value="1"/>
</dbReference>
<comment type="catalytic activity">
    <reaction evidence="6">
        <text>3'-dephospho-CoA + GTP = GDP + CoA + H(+)</text>
        <dbReference type="Rhea" id="RHEA:61156"/>
        <dbReference type="ChEBI" id="CHEBI:15378"/>
        <dbReference type="ChEBI" id="CHEBI:37565"/>
        <dbReference type="ChEBI" id="CHEBI:57287"/>
        <dbReference type="ChEBI" id="CHEBI:57328"/>
        <dbReference type="ChEBI" id="CHEBI:58189"/>
        <dbReference type="EC" id="2.7.1.237"/>
    </reaction>
</comment>
<dbReference type="PANTHER" id="PTHR40732">
    <property type="entry name" value="UPF0218 PROTEIN TK1697"/>
    <property type="match status" value="1"/>
</dbReference>
<dbReference type="EMBL" id="CP071462">
    <property type="protein sequence ID" value="QSX00325.1"/>
    <property type="molecule type" value="Genomic_DNA"/>
</dbReference>
<dbReference type="Proteomes" id="UP000663203">
    <property type="component" value="Chromosome"/>
</dbReference>
<comment type="function">
    <text evidence="6">Catalyzes the GTP-dependent phosphorylation of the 3'-hydroxyl group of dephosphocoenzyme A to form coenzyme A (CoA).</text>
</comment>
<feature type="binding site" evidence="6">
    <location>
        <position position="77"/>
    </location>
    <ligand>
        <name>GTP</name>
        <dbReference type="ChEBI" id="CHEBI:37565"/>
    </ligand>
</feature>
<keyword evidence="5 6" id="KW-0342">GTP-binding</keyword>
<keyword evidence="3 6" id="KW-0418">Kinase</keyword>
<protein>
    <recommendedName>
        <fullName evidence="6">GTP-dependent dephospho-CoA kinase</fullName>
        <ecNumber evidence="6">2.7.1.237</ecNumber>
    </recommendedName>
    <alternativeName>
        <fullName evidence="6">Dephospho-coenzyme A kinase</fullName>
        <shortName evidence="6">DPCK</shortName>
    </alternativeName>
</protein>
<dbReference type="KEGG" id="hakz:J0X25_04995"/>
<dbReference type="InterPro" id="IPR007164">
    <property type="entry name" value="GTP-dep_dephospho-CoA_kin"/>
</dbReference>
<dbReference type="GO" id="GO:0015937">
    <property type="term" value="P:coenzyme A biosynthetic process"/>
    <property type="evidence" value="ECO:0007669"/>
    <property type="project" value="UniProtKB-UniRule"/>
</dbReference>
<feature type="binding site" evidence="6">
    <location>
        <position position="96"/>
    </location>
    <ligand>
        <name>GTP</name>
        <dbReference type="ChEBI" id="CHEBI:37565"/>
    </ligand>
</feature>
<reference evidence="8 9" key="1">
    <citation type="submission" date="2021-03" db="EMBL/GenBank/DDBJ databases">
        <title>Haloterrigena longa sp. nov. and Haloterrigena limicola sp. nov., extremely halophilic archaea isolated from a salt lake.</title>
        <authorList>
            <person name="Henglin C."/>
        </authorList>
    </citation>
    <scope>NUCLEOTIDE SEQUENCE [LARGE SCALE GENOMIC DNA]</scope>
    <source>
        <strain evidence="8 9">KZCA68</strain>
    </source>
</reference>
<keyword evidence="4 6" id="KW-0173">Coenzyme A biosynthesis</keyword>
<feature type="compositionally biased region" description="Acidic residues" evidence="7">
    <location>
        <begin position="11"/>
        <end position="22"/>
    </location>
</feature>
<sequence>MTGDNSPPEPNADDVADPETESAADAKAEADVTDVDEQLLVLPDDLRHELKEPMGPIETDADRLLADVDGPLIAVGDVVTYHFLTAGRPPDVALVDERTKRSAVDEEIRAAVTEATHLEAVNPPAEISQAVVEALLEGLARDEPTTILVEGEEDLVALPAIVAAPEGASVVYGQPDEGMVHVKVTDDHRAAMRDLLDRFEGDTERFWRLLESEPGE</sequence>
<feature type="binding site" evidence="6">
    <location>
        <position position="79"/>
    </location>
    <ligand>
        <name>GTP</name>
        <dbReference type="ChEBI" id="CHEBI:37565"/>
    </ligand>
</feature>
<comment type="pathway">
    <text evidence="6">Cofactor biosynthesis; coenzyme A biosynthesis.</text>
</comment>
<keyword evidence="2 6" id="KW-0547">Nucleotide-binding</keyword>
<organism evidence="8 9">
    <name type="scientific">Haloterrigena alkaliphila</name>
    <dbReference type="NCBI Taxonomy" id="2816475"/>
    <lineage>
        <taxon>Archaea</taxon>
        <taxon>Methanobacteriati</taxon>
        <taxon>Methanobacteriota</taxon>
        <taxon>Stenosarchaea group</taxon>
        <taxon>Halobacteria</taxon>
        <taxon>Halobacteriales</taxon>
        <taxon>Natrialbaceae</taxon>
        <taxon>Haloterrigena</taxon>
    </lineage>
</organism>
<gene>
    <name evidence="8" type="ORF">J0X25_04995</name>
</gene>
<comment type="similarity">
    <text evidence="6">Belongs to the GTP-dependent DPCK family.</text>
</comment>
<evidence type="ECO:0000313" key="8">
    <source>
        <dbReference type="EMBL" id="QSX00325.1"/>
    </source>
</evidence>
<dbReference type="GO" id="GO:0005525">
    <property type="term" value="F:GTP binding"/>
    <property type="evidence" value="ECO:0007669"/>
    <property type="project" value="UniProtKB-UniRule"/>
</dbReference>
<keyword evidence="1 6" id="KW-0808">Transferase</keyword>
<evidence type="ECO:0000256" key="1">
    <source>
        <dbReference type="ARBA" id="ARBA00022679"/>
    </source>
</evidence>
<evidence type="ECO:0000256" key="3">
    <source>
        <dbReference type="ARBA" id="ARBA00022777"/>
    </source>
</evidence>
<feature type="binding site" evidence="6">
    <location>
        <position position="153"/>
    </location>
    <ligand>
        <name>GTP</name>
        <dbReference type="ChEBI" id="CHEBI:37565"/>
    </ligand>
</feature>
<feature type="binding site" evidence="6">
    <location>
        <position position="78"/>
    </location>
    <ligand>
        <name>GTP</name>
        <dbReference type="ChEBI" id="CHEBI:37565"/>
    </ligand>
</feature>
<dbReference type="PANTHER" id="PTHR40732:SF1">
    <property type="entry name" value="GTP-DEPENDENT DEPHOSPHO-COA KINASE"/>
    <property type="match status" value="1"/>
</dbReference>
<evidence type="ECO:0000256" key="5">
    <source>
        <dbReference type="ARBA" id="ARBA00023134"/>
    </source>
</evidence>
<name>A0A8A2VIW2_9EURY</name>
<evidence type="ECO:0000256" key="6">
    <source>
        <dbReference type="HAMAP-Rule" id="MF_00590"/>
    </source>
</evidence>
<evidence type="ECO:0000256" key="4">
    <source>
        <dbReference type="ARBA" id="ARBA00022993"/>
    </source>
</evidence>
<dbReference type="HAMAP" id="MF_00590">
    <property type="entry name" value="Dephospho_CoA_kinase_GTP_dep"/>
    <property type="match status" value="1"/>
</dbReference>
<dbReference type="EC" id="2.7.1.237" evidence="6"/>
<keyword evidence="9" id="KW-1185">Reference proteome</keyword>
<feature type="region of interest" description="Disordered" evidence="7">
    <location>
        <begin position="1"/>
        <end position="34"/>
    </location>
</feature>